<proteinExistence type="predicted"/>
<dbReference type="EMBL" id="CP000472">
    <property type="protein sequence ID" value="ACJ31023.1"/>
    <property type="molecule type" value="Genomic_DNA"/>
</dbReference>
<sequence length="250" mass="27670">MNTKVKMLLVSLLCLNLVGCEYVDNILHPDDGDEIVIDENFKNDALQLGLSEAIITQLCTATKEISVKCISVLSSESNQQEVRFEYSYNNVTQENDYAKSTDASRIIFHLPVDSTAARIEFENNRSYQFNDGYEYTWVEPTDIETADVVNDADESLAKLVNSAVIKRVTSSKLTNVSTASLSNDKYSITEAQDLVNRASTVLFPVLAVSVTSSDQTVPIDASFKMFTTGHNAILSNFSTAFSTAIEQSWI</sequence>
<gene>
    <name evidence="1" type="ordered locus">swp_4378</name>
</gene>
<dbReference type="OrthoDB" id="6259497at2"/>
<dbReference type="RefSeq" id="WP_020914358.1">
    <property type="nucleotide sequence ID" value="NC_011566.1"/>
</dbReference>
<accession>B8CTB4</accession>
<keyword evidence="2" id="KW-1185">Reference proteome</keyword>
<dbReference type="Proteomes" id="UP000000753">
    <property type="component" value="Chromosome"/>
</dbReference>
<evidence type="ECO:0000313" key="2">
    <source>
        <dbReference type="Proteomes" id="UP000000753"/>
    </source>
</evidence>
<evidence type="ECO:0000313" key="1">
    <source>
        <dbReference type="EMBL" id="ACJ31023.1"/>
    </source>
</evidence>
<reference evidence="1 2" key="1">
    <citation type="journal article" date="2008" name="PLoS ONE">
        <title>Environmental adaptation: genomic analysis of the piezotolerant and psychrotolerant deep-sea iron reducing bacterium Shewanella piezotolerans WP3.</title>
        <authorList>
            <person name="Wang F."/>
            <person name="Wang J."/>
            <person name="Jian H."/>
            <person name="Zhang B."/>
            <person name="Li S."/>
            <person name="Wang F."/>
            <person name="Zeng X."/>
            <person name="Gao L."/>
            <person name="Bartlett D.H."/>
            <person name="Yu J."/>
            <person name="Hu S."/>
            <person name="Xiao X."/>
        </authorList>
    </citation>
    <scope>NUCLEOTIDE SEQUENCE [LARGE SCALE GENOMIC DNA]</scope>
    <source>
        <strain evidence="2">WP3 / JCM 13877</strain>
    </source>
</reference>
<name>B8CTB4_SHEPW</name>
<protein>
    <submittedName>
        <fullName evidence="1">Uncharacterized protein</fullName>
    </submittedName>
</protein>
<dbReference type="KEGG" id="swp:swp_4378"/>
<dbReference type="HOGENOM" id="CLU_1110801_0_0_6"/>
<dbReference type="AlphaFoldDB" id="B8CTB4"/>
<dbReference type="eggNOG" id="ENOG5031QNH">
    <property type="taxonomic scope" value="Bacteria"/>
</dbReference>
<organism evidence="1 2">
    <name type="scientific">Shewanella piezotolerans (strain WP3 / JCM 13877)</name>
    <dbReference type="NCBI Taxonomy" id="225849"/>
    <lineage>
        <taxon>Bacteria</taxon>
        <taxon>Pseudomonadati</taxon>
        <taxon>Pseudomonadota</taxon>
        <taxon>Gammaproteobacteria</taxon>
        <taxon>Alteromonadales</taxon>
        <taxon>Shewanellaceae</taxon>
        <taxon>Shewanella</taxon>
    </lineage>
</organism>